<dbReference type="SUPFAM" id="SSF46785">
    <property type="entry name" value="Winged helix' DNA-binding domain"/>
    <property type="match status" value="1"/>
</dbReference>
<dbReference type="InterPro" id="IPR000524">
    <property type="entry name" value="Tscrpt_reg_HTH_GntR"/>
</dbReference>
<gene>
    <name evidence="5" type="ORF">HYQ43_05810</name>
</gene>
<dbReference type="PANTHER" id="PTHR43537:SF24">
    <property type="entry name" value="GLUCONATE OPERON TRANSCRIPTIONAL REPRESSOR"/>
    <property type="match status" value="1"/>
</dbReference>
<accession>A0A7H9BST2</accession>
<dbReference type="SUPFAM" id="SSF48008">
    <property type="entry name" value="GntR ligand-binding domain-like"/>
    <property type="match status" value="1"/>
</dbReference>
<dbReference type="PANTHER" id="PTHR43537">
    <property type="entry name" value="TRANSCRIPTIONAL REGULATOR, GNTR FAMILY"/>
    <property type="match status" value="1"/>
</dbReference>
<keyword evidence="2" id="KW-0238">DNA-binding</keyword>
<keyword evidence="3" id="KW-0804">Transcription</keyword>
<dbReference type="CDD" id="cd07377">
    <property type="entry name" value="WHTH_GntR"/>
    <property type="match status" value="1"/>
</dbReference>
<dbReference type="GO" id="GO:0003700">
    <property type="term" value="F:DNA-binding transcription factor activity"/>
    <property type="evidence" value="ECO:0007669"/>
    <property type="project" value="InterPro"/>
</dbReference>
<evidence type="ECO:0000256" key="2">
    <source>
        <dbReference type="ARBA" id="ARBA00023125"/>
    </source>
</evidence>
<dbReference type="InterPro" id="IPR011711">
    <property type="entry name" value="GntR_C"/>
</dbReference>
<reference evidence="5 6" key="1">
    <citation type="submission" date="2020-07" db="EMBL/GenBank/DDBJ databases">
        <title>The complete genome of Paracoccus pantotrophus ACCC 10489.</title>
        <authorList>
            <person name="Si Y."/>
        </authorList>
    </citation>
    <scope>NUCLEOTIDE SEQUENCE [LARGE SCALE GENOMIC DNA]</scope>
    <source>
        <strain evidence="5 6">ACCC10489</strain>
    </source>
</reference>
<feature type="domain" description="HTH gntR-type" evidence="4">
    <location>
        <begin position="16"/>
        <end position="84"/>
    </location>
</feature>
<dbReference type="SMART" id="SM00895">
    <property type="entry name" value="FCD"/>
    <property type="match status" value="1"/>
</dbReference>
<dbReference type="AlphaFoldDB" id="A0A7H9BST2"/>
<dbReference type="Gene3D" id="1.10.10.10">
    <property type="entry name" value="Winged helix-like DNA-binding domain superfamily/Winged helix DNA-binding domain"/>
    <property type="match status" value="1"/>
</dbReference>
<dbReference type="InterPro" id="IPR036388">
    <property type="entry name" value="WH-like_DNA-bd_sf"/>
</dbReference>
<dbReference type="EMBL" id="CP058689">
    <property type="protein sequence ID" value="QLH13778.1"/>
    <property type="molecule type" value="Genomic_DNA"/>
</dbReference>
<evidence type="ECO:0000313" key="5">
    <source>
        <dbReference type="EMBL" id="QLH13778.1"/>
    </source>
</evidence>
<dbReference type="SMART" id="SM00345">
    <property type="entry name" value="HTH_GNTR"/>
    <property type="match status" value="1"/>
</dbReference>
<dbReference type="InterPro" id="IPR036390">
    <property type="entry name" value="WH_DNA-bd_sf"/>
</dbReference>
<protein>
    <submittedName>
        <fullName evidence="5">FadR family transcriptional regulator</fullName>
    </submittedName>
</protein>
<proteinExistence type="predicted"/>
<evidence type="ECO:0000259" key="4">
    <source>
        <dbReference type="PROSITE" id="PS50949"/>
    </source>
</evidence>
<organism evidence="5 6">
    <name type="scientific">Paracoccus pantotrophus</name>
    <name type="common">Thiosphaera pantotropha</name>
    <dbReference type="NCBI Taxonomy" id="82367"/>
    <lineage>
        <taxon>Bacteria</taxon>
        <taxon>Pseudomonadati</taxon>
        <taxon>Pseudomonadota</taxon>
        <taxon>Alphaproteobacteria</taxon>
        <taxon>Rhodobacterales</taxon>
        <taxon>Paracoccaceae</taxon>
        <taxon>Paracoccus</taxon>
    </lineage>
</organism>
<evidence type="ECO:0000313" key="6">
    <source>
        <dbReference type="Proteomes" id="UP000509322"/>
    </source>
</evidence>
<dbReference type="PROSITE" id="PS50949">
    <property type="entry name" value="HTH_GNTR"/>
    <property type="match status" value="1"/>
</dbReference>
<dbReference type="PRINTS" id="PR00035">
    <property type="entry name" value="HTHGNTR"/>
</dbReference>
<dbReference type="GO" id="GO:0003677">
    <property type="term" value="F:DNA binding"/>
    <property type="evidence" value="ECO:0007669"/>
    <property type="project" value="UniProtKB-KW"/>
</dbReference>
<dbReference type="Pfam" id="PF00392">
    <property type="entry name" value="GntR"/>
    <property type="match status" value="1"/>
</dbReference>
<keyword evidence="1" id="KW-0805">Transcription regulation</keyword>
<sequence>MARSPSEAALIQVDTDPTYKRVAKAIEEAIMSGRLKTGDTLPTETELAAQLGVNRSTVREGIRALENADLIERGGAKRLIVRVPQASKIAWVNTRALGLMHVSFLDLWELQLQVEPFAASVAAERIEPELLEALRENVARLAEHLDDDEKVTSNDIEFHRLVAQASSNAALSLVSEPIRVLLFSATIDLYETVPQARHRLLEAHRAILAEIEKGDSAEARRWMARHIEDFRRGYEVAGYDLLAPIPIDPRTQDHFG</sequence>
<dbReference type="Pfam" id="PF07729">
    <property type="entry name" value="FCD"/>
    <property type="match status" value="1"/>
</dbReference>
<dbReference type="InterPro" id="IPR008920">
    <property type="entry name" value="TF_FadR/GntR_C"/>
</dbReference>
<dbReference type="Gene3D" id="1.20.120.530">
    <property type="entry name" value="GntR ligand-binding domain-like"/>
    <property type="match status" value="1"/>
</dbReference>
<dbReference type="RefSeq" id="WP_179921183.1">
    <property type="nucleotide sequence ID" value="NZ_CP058689.1"/>
</dbReference>
<dbReference type="Proteomes" id="UP000509322">
    <property type="component" value="Chromosome 1"/>
</dbReference>
<evidence type="ECO:0000256" key="3">
    <source>
        <dbReference type="ARBA" id="ARBA00023163"/>
    </source>
</evidence>
<name>A0A7H9BST2_PARPN</name>
<evidence type="ECO:0000256" key="1">
    <source>
        <dbReference type="ARBA" id="ARBA00023015"/>
    </source>
</evidence>